<dbReference type="EMBL" id="JEMY01000044">
    <property type="protein sequence ID" value="EXI86285.1"/>
    <property type="molecule type" value="Genomic_DNA"/>
</dbReference>
<dbReference type="Pfam" id="PF07254">
    <property type="entry name" value="Cpta_toxin"/>
    <property type="match status" value="1"/>
</dbReference>
<keyword evidence="3" id="KW-1185">Reference proteome</keyword>
<dbReference type="STRING" id="1454004.AW11_03062"/>
<keyword evidence="1" id="KW-0472">Membrane</keyword>
<evidence type="ECO:0000313" key="3">
    <source>
        <dbReference type="Proteomes" id="UP000022141"/>
    </source>
</evidence>
<dbReference type="InterPro" id="IPR009883">
    <property type="entry name" value="YgfX"/>
</dbReference>
<evidence type="ECO:0000313" key="2">
    <source>
        <dbReference type="EMBL" id="EXI86285.1"/>
    </source>
</evidence>
<keyword evidence="1" id="KW-1133">Transmembrane helix</keyword>
<gene>
    <name evidence="2" type="ORF">AW11_03062</name>
</gene>
<dbReference type="PATRIC" id="fig|1454004.3.peg.3161"/>
<accession>A0A011QAY3</accession>
<proteinExistence type="predicted"/>
<comment type="caution">
    <text evidence="2">The sequence shown here is derived from an EMBL/GenBank/DDBJ whole genome shotgun (WGS) entry which is preliminary data.</text>
</comment>
<evidence type="ECO:0000256" key="1">
    <source>
        <dbReference type="SAM" id="Phobius"/>
    </source>
</evidence>
<dbReference type="AlphaFoldDB" id="A0A011QAY3"/>
<dbReference type="Proteomes" id="UP000022141">
    <property type="component" value="Unassembled WGS sequence"/>
</dbReference>
<protein>
    <recommendedName>
        <fullName evidence="4">Toxin CptA</fullName>
    </recommendedName>
</protein>
<evidence type="ECO:0008006" key="4">
    <source>
        <dbReference type="Google" id="ProtNLM"/>
    </source>
</evidence>
<dbReference type="eggNOG" id="COG0694">
    <property type="taxonomic scope" value="Bacteria"/>
</dbReference>
<organism evidence="2 3">
    <name type="scientific">Accumulibacter regalis</name>
    <dbReference type="NCBI Taxonomy" id="522306"/>
    <lineage>
        <taxon>Bacteria</taxon>
        <taxon>Pseudomonadati</taxon>
        <taxon>Pseudomonadota</taxon>
        <taxon>Betaproteobacteria</taxon>
        <taxon>Candidatus Accumulibacter</taxon>
    </lineage>
</organism>
<name>A0A011QAY3_ACCRE</name>
<sequence length="145" mass="16098">MHFPVLIALRRSRLLFVLNLVLHALGAASVLLLPWPPSVRLLLLAPLAWSLWQQVWRPSRVIGLSLAESGALACGFANGEQNSVRVQPDTVVFSQLVVLRVRDSDTDRLDTLVLLPDSMPAAQFRLLRLWLRWRADASGQSEGGV</sequence>
<keyword evidence="1" id="KW-0812">Transmembrane</keyword>
<feature type="transmembrane region" description="Helical" evidence="1">
    <location>
        <begin position="12"/>
        <end position="33"/>
    </location>
</feature>
<reference evidence="2" key="1">
    <citation type="submission" date="2014-02" db="EMBL/GenBank/DDBJ databases">
        <title>Expanding our view of genomic diversity in Candidatus Accumulibacter clades.</title>
        <authorList>
            <person name="Skennerton C.T."/>
            <person name="Barr J.J."/>
            <person name="Slater F.R."/>
            <person name="Bond P.L."/>
            <person name="Tyson G.W."/>
        </authorList>
    </citation>
    <scope>NUCLEOTIDE SEQUENCE [LARGE SCALE GENOMIC DNA]</scope>
</reference>